<evidence type="ECO:0000259" key="2">
    <source>
        <dbReference type="Pfam" id="PF17936"/>
    </source>
</evidence>
<dbReference type="NCBIfam" id="NF033510">
    <property type="entry name" value="Ca_tandemer"/>
    <property type="match status" value="3"/>
</dbReference>
<dbReference type="Proteomes" id="UP001160991">
    <property type="component" value="Unassembled WGS sequence"/>
</dbReference>
<dbReference type="InterPro" id="IPR041498">
    <property type="entry name" value="Big_6"/>
</dbReference>
<feature type="region of interest" description="Disordered" evidence="1">
    <location>
        <begin position="271"/>
        <end position="321"/>
    </location>
</feature>
<feature type="compositionally biased region" description="Polar residues" evidence="1">
    <location>
        <begin position="68"/>
        <end position="80"/>
    </location>
</feature>
<accession>A0ABT6PG03</accession>
<feature type="region of interest" description="Disordered" evidence="1">
    <location>
        <begin position="68"/>
        <end position="88"/>
    </location>
</feature>
<sequence>GLEEGQTVSVTAKDASNNTSTPTTATVAKADDKTAPAAPVVNPVKAGDTAVTGTAEAGSTVEVTLPNGTKATATADQDGNFSVPVSGLEEGKTVSVTATDDAGNTSDATTATVAKADDKTAPAAPVVNPVKAGDTAVTGTAEAGSTVEVTLPNGDKVSAKADQDGNFSVPVSGLEEGKTVSVTATDDAGNTSDATTVTVAKADDKTAPAAPVVNDVKEGDKAVSGTAEPGTIVEITLPNSETVTVTTNEAGLFYLPVMGLKAGDKVTAVAKDASGNTSTPTEKTVGKGDGKDADNVKVPALTPVVDPNNLTDAEKAKVAEE</sequence>
<protein>
    <submittedName>
        <fullName evidence="3">Ig-like domain-containing protein</fullName>
    </submittedName>
</protein>
<evidence type="ECO:0000313" key="3">
    <source>
        <dbReference type="EMBL" id="MDI1474939.1"/>
    </source>
</evidence>
<feature type="non-terminal residue" evidence="3">
    <location>
        <position position="321"/>
    </location>
</feature>
<comment type="caution">
    <text evidence="3">The sequence shown here is derived from an EMBL/GenBank/DDBJ whole genome shotgun (WGS) entry which is preliminary data.</text>
</comment>
<dbReference type="Pfam" id="PF17936">
    <property type="entry name" value="Big_6"/>
    <property type="match status" value="3"/>
</dbReference>
<feature type="compositionally biased region" description="Polar residues" evidence="1">
    <location>
        <begin position="1"/>
        <end position="10"/>
    </location>
</feature>
<feature type="domain" description="Bacterial Ig" evidence="2">
    <location>
        <begin position="35"/>
        <end position="113"/>
    </location>
</feature>
<feature type="compositionally biased region" description="Low complexity" evidence="1">
    <location>
        <begin position="15"/>
        <end position="28"/>
    </location>
</feature>
<feature type="domain" description="Bacterial Ig" evidence="2">
    <location>
        <begin position="207"/>
        <end position="285"/>
    </location>
</feature>
<dbReference type="Gene3D" id="2.60.40.10">
    <property type="entry name" value="Immunoglobulins"/>
    <property type="match status" value="3"/>
</dbReference>
<gene>
    <name evidence="3" type="ORF">QEZ38_09750</name>
</gene>
<reference evidence="3" key="1">
    <citation type="submission" date="2023-04" db="EMBL/GenBank/DDBJ databases">
        <title>A new Streptococcus species isolated from the patient with bacteremia.</title>
        <authorList>
            <person name="Chen Y.-S."/>
            <person name="Lee C.-Y."/>
            <person name="Chan C.-K."/>
        </authorList>
    </citation>
    <scope>NUCLEOTIDE SEQUENCE</scope>
    <source>
        <strain evidence="3">ST22-14</strain>
    </source>
</reference>
<dbReference type="EMBL" id="JARZZP010000035">
    <property type="protein sequence ID" value="MDI1474939.1"/>
    <property type="molecule type" value="Genomic_DNA"/>
</dbReference>
<evidence type="ECO:0000256" key="1">
    <source>
        <dbReference type="SAM" id="MobiDB-lite"/>
    </source>
</evidence>
<proteinExistence type="predicted"/>
<name>A0ABT6PG03_9STRE</name>
<feature type="compositionally biased region" description="Basic and acidic residues" evidence="1">
    <location>
        <begin position="312"/>
        <end position="321"/>
    </location>
</feature>
<keyword evidence="4" id="KW-1185">Reference proteome</keyword>
<feature type="domain" description="Bacterial Ig" evidence="2">
    <location>
        <begin position="121"/>
        <end position="200"/>
    </location>
</feature>
<feature type="region of interest" description="Disordered" evidence="1">
    <location>
        <begin position="1"/>
        <end position="41"/>
    </location>
</feature>
<feature type="non-terminal residue" evidence="3">
    <location>
        <position position="1"/>
    </location>
</feature>
<feature type="compositionally biased region" description="Basic and acidic residues" evidence="1">
    <location>
        <begin position="284"/>
        <end position="295"/>
    </location>
</feature>
<organism evidence="3 4">
    <name type="scientific">Streptococcus taonis</name>
    <dbReference type="NCBI Taxonomy" id="3041623"/>
    <lineage>
        <taxon>Bacteria</taxon>
        <taxon>Bacillati</taxon>
        <taxon>Bacillota</taxon>
        <taxon>Bacilli</taxon>
        <taxon>Lactobacillales</taxon>
        <taxon>Streptococcaceae</taxon>
        <taxon>Streptococcus</taxon>
    </lineage>
</organism>
<dbReference type="RefSeq" id="WP_281335784.1">
    <property type="nucleotide sequence ID" value="NZ_JARZZP010000035.1"/>
</dbReference>
<dbReference type="InterPro" id="IPR013783">
    <property type="entry name" value="Ig-like_fold"/>
</dbReference>
<evidence type="ECO:0000313" key="4">
    <source>
        <dbReference type="Proteomes" id="UP001160991"/>
    </source>
</evidence>